<reference evidence="2" key="1">
    <citation type="journal article" date="2020" name="Nat. Commun.">
        <title>Large-scale genome sequencing of mycorrhizal fungi provides insights into the early evolution of symbiotic traits.</title>
        <authorList>
            <person name="Miyauchi S."/>
            <person name="Kiss E."/>
            <person name="Kuo A."/>
            <person name="Drula E."/>
            <person name="Kohler A."/>
            <person name="Sanchez-Garcia M."/>
            <person name="Morin E."/>
            <person name="Andreopoulos B."/>
            <person name="Barry K.W."/>
            <person name="Bonito G."/>
            <person name="Buee M."/>
            <person name="Carver A."/>
            <person name="Chen C."/>
            <person name="Cichocki N."/>
            <person name="Clum A."/>
            <person name="Culley D."/>
            <person name="Crous P.W."/>
            <person name="Fauchery L."/>
            <person name="Girlanda M."/>
            <person name="Hayes R.D."/>
            <person name="Keri Z."/>
            <person name="LaButti K."/>
            <person name="Lipzen A."/>
            <person name="Lombard V."/>
            <person name="Magnuson J."/>
            <person name="Maillard F."/>
            <person name="Murat C."/>
            <person name="Nolan M."/>
            <person name="Ohm R.A."/>
            <person name="Pangilinan J."/>
            <person name="Pereira M.F."/>
            <person name="Perotto S."/>
            <person name="Peter M."/>
            <person name="Pfister S."/>
            <person name="Riley R."/>
            <person name="Sitrit Y."/>
            <person name="Stielow J.B."/>
            <person name="Szollosi G."/>
            <person name="Zifcakova L."/>
            <person name="Stursova M."/>
            <person name="Spatafora J.W."/>
            <person name="Tedersoo L."/>
            <person name="Vaario L.M."/>
            <person name="Yamada A."/>
            <person name="Yan M."/>
            <person name="Wang P."/>
            <person name="Xu J."/>
            <person name="Bruns T."/>
            <person name="Baldrian P."/>
            <person name="Vilgalys R."/>
            <person name="Dunand C."/>
            <person name="Henrissat B."/>
            <person name="Grigoriev I.V."/>
            <person name="Hibbett D."/>
            <person name="Nagy L.G."/>
            <person name="Martin F.M."/>
        </authorList>
    </citation>
    <scope>NUCLEOTIDE SEQUENCE</scope>
    <source>
        <strain evidence="2">UP504</strain>
    </source>
</reference>
<dbReference type="Proteomes" id="UP000886523">
    <property type="component" value="Unassembled WGS sequence"/>
</dbReference>
<proteinExistence type="predicted"/>
<evidence type="ECO:0000256" key="1">
    <source>
        <dbReference type="SAM" id="MobiDB-lite"/>
    </source>
</evidence>
<accession>A0A9P6DNX8</accession>
<sequence>MPRKGAGHQRAKEQRHHQKVDDRLRVEEDSQGEAEVPRCAEENAQMRVEVHSQGDAEAPSHEEEAQILPPENDHHAEDACQSAEENHQPREEENHQPMEEDHRPMEEENH</sequence>
<feature type="compositionally biased region" description="Basic and acidic residues" evidence="1">
    <location>
        <begin position="48"/>
        <end position="64"/>
    </location>
</feature>
<feature type="region of interest" description="Disordered" evidence="1">
    <location>
        <begin position="1"/>
        <end position="110"/>
    </location>
</feature>
<keyword evidence="3" id="KW-1185">Reference proteome</keyword>
<comment type="caution">
    <text evidence="2">The sequence shown here is derived from an EMBL/GenBank/DDBJ whole genome shotgun (WGS) entry which is preliminary data.</text>
</comment>
<gene>
    <name evidence="2" type="ORF">BS47DRAFT_1396807</name>
</gene>
<feature type="compositionally biased region" description="Basic residues" evidence="1">
    <location>
        <begin position="1"/>
        <end position="18"/>
    </location>
</feature>
<dbReference type="AlphaFoldDB" id="A0A9P6DNX8"/>
<evidence type="ECO:0000313" key="2">
    <source>
        <dbReference type="EMBL" id="KAF9509466.1"/>
    </source>
</evidence>
<protein>
    <submittedName>
        <fullName evidence="2">Uncharacterized protein</fullName>
    </submittedName>
</protein>
<dbReference type="EMBL" id="MU129034">
    <property type="protein sequence ID" value="KAF9509466.1"/>
    <property type="molecule type" value="Genomic_DNA"/>
</dbReference>
<name>A0A9P6DNX8_9AGAM</name>
<feature type="compositionally biased region" description="Basic and acidic residues" evidence="1">
    <location>
        <begin position="19"/>
        <end position="28"/>
    </location>
</feature>
<evidence type="ECO:0000313" key="3">
    <source>
        <dbReference type="Proteomes" id="UP000886523"/>
    </source>
</evidence>
<feature type="compositionally biased region" description="Basic and acidic residues" evidence="1">
    <location>
        <begin position="71"/>
        <end position="110"/>
    </location>
</feature>
<organism evidence="2 3">
    <name type="scientific">Hydnum rufescens UP504</name>
    <dbReference type="NCBI Taxonomy" id="1448309"/>
    <lineage>
        <taxon>Eukaryota</taxon>
        <taxon>Fungi</taxon>
        <taxon>Dikarya</taxon>
        <taxon>Basidiomycota</taxon>
        <taxon>Agaricomycotina</taxon>
        <taxon>Agaricomycetes</taxon>
        <taxon>Cantharellales</taxon>
        <taxon>Hydnaceae</taxon>
        <taxon>Hydnum</taxon>
    </lineage>
</organism>